<keyword evidence="3" id="KW-1185">Reference proteome</keyword>
<evidence type="ECO:0000313" key="2">
    <source>
        <dbReference type="EnsemblMetazoa" id="ACUA021528-PA"/>
    </source>
</evidence>
<feature type="region of interest" description="Disordered" evidence="1">
    <location>
        <begin position="26"/>
        <end position="56"/>
    </location>
</feature>
<dbReference type="EMBL" id="AXCM01017377">
    <property type="status" value="NOT_ANNOTATED_CDS"/>
    <property type="molecule type" value="Genomic_DNA"/>
</dbReference>
<feature type="compositionally biased region" description="Basic and acidic residues" evidence="1">
    <location>
        <begin position="162"/>
        <end position="181"/>
    </location>
</feature>
<sequence>MASPFSNFCLPSTLPATDGNTVLLTAPDQSNGMQTPITRRNSELPPGKRQSESYRPRGHPFRVAVTAPVIGGQLPTFAHNGSPRLNDFHQAAFTDFETLESPMLQLSPDHSPIMTQLMEATSPGTASSQSSNGSSISRLMRFSPGLHHHTGTIGPPFPTEVSTEHESKTHPNPKKREKDRGIPSANCADRLTDW</sequence>
<name>A0A182MM20_9DIPT</name>
<dbReference type="AlphaFoldDB" id="A0A182MM20"/>
<reference evidence="2" key="2">
    <citation type="submission" date="2020-05" db="UniProtKB">
        <authorList>
            <consortium name="EnsemblMetazoa"/>
        </authorList>
    </citation>
    <scope>IDENTIFICATION</scope>
    <source>
        <strain evidence="2">A-37</strain>
    </source>
</reference>
<dbReference type="Proteomes" id="UP000075883">
    <property type="component" value="Unassembled WGS sequence"/>
</dbReference>
<dbReference type="EnsemblMetazoa" id="ACUA021528-RA">
    <property type="protein sequence ID" value="ACUA021528-PA"/>
    <property type="gene ID" value="ACUA021528"/>
</dbReference>
<protein>
    <submittedName>
        <fullName evidence="2">Uncharacterized protein</fullName>
    </submittedName>
</protein>
<evidence type="ECO:0000256" key="1">
    <source>
        <dbReference type="SAM" id="MobiDB-lite"/>
    </source>
</evidence>
<proteinExistence type="predicted"/>
<accession>A0A182MM20</accession>
<feature type="region of interest" description="Disordered" evidence="1">
    <location>
        <begin position="144"/>
        <end position="194"/>
    </location>
</feature>
<reference evidence="3" key="1">
    <citation type="submission" date="2013-09" db="EMBL/GenBank/DDBJ databases">
        <title>The Genome Sequence of Anopheles culicifacies species A.</title>
        <authorList>
            <consortium name="The Broad Institute Genomics Platform"/>
            <person name="Neafsey D.E."/>
            <person name="Besansky N."/>
            <person name="Howell P."/>
            <person name="Walton C."/>
            <person name="Young S.K."/>
            <person name="Zeng Q."/>
            <person name="Gargeya S."/>
            <person name="Fitzgerald M."/>
            <person name="Haas B."/>
            <person name="Abouelleil A."/>
            <person name="Allen A.W."/>
            <person name="Alvarado L."/>
            <person name="Arachchi H.M."/>
            <person name="Berlin A.M."/>
            <person name="Chapman S.B."/>
            <person name="Gainer-Dewar J."/>
            <person name="Goldberg J."/>
            <person name="Griggs A."/>
            <person name="Gujja S."/>
            <person name="Hansen M."/>
            <person name="Howarth C."/>
            <person name="Imamovic A."/>
            <person name="Ireland A."/>
            <person name="Larimer J."/>
            <person name="McCowan C."/>
            <person name="Murphy C."/>
            <person name="Pearson M."/>
            <person name="Poon T.W."/>
            <person name="Priest M."/>
            <person name="Roberts A."/>
            <person name="Saif S."/>
            <person name="Shea T."/>
            <person name="Sisk P."/>
            <person name="Sykes S."/>
            <person name="Wortman J."/>
            <person name="Nusbaum C."/>
            <person name="Birren B."/>
        </authorList>
    </citation>
    <scope>NUCLEOTIDE SEQUENCE [LARGE SCALE GENOMIC DNA]</scope>
    <source>
        <strain evidence="3">A-37</strain>
    </source>
</reference>
<feature type="compositionally biased region" description="Polar residues" evidence="1">
    <location>
        <begin position="26"/>
        <end position="39"/>
    </location>
</feature>
<evidence type="ECO:0000313" key="3">
    <source>
        <dbReference type="Proteomes" id="UP000075883"/>
    </source>
</evidence>
<organism evidence="2 3">
    <name type="scientific">Anopheles culicifacies</name>
    <dbReference type="NCBI Taxonomy" id="139723"/>
    <lineage>
        <taxon>Eukaryota</taxon>
        <taxon>Metazoa</taxon>
        <taxon>Ecdysozoa</taxon>
        <taxon>Arthropoda</taxon>
        <taxon>Hexapoda</taxon>
        <taxon>Insecta</taxon>
        <taxon>Pterygota</taxon>
        <taxon>Neoptera</taxon>
        <taxon>Endopterygota</taxon>
        <taxon>Diptera</taxon>
        <taxon>Nematocera</taxon>
        <taxon>Culicoidea</taxon>
        <taxon>Culicidae</taxon>
        <taxon>Anophelinae</taxon>
        <taxon>Anopheles</taxon>
        <taxon>culicifacies species complex</taxon>
    </lineage>
</organism>
<dbReference type="VEuPathDB" id="VectorBase:ACUA021528"/>